<reference evidence="1" key="1">
    <citation type="journal article" date="2014" name="Int. J. Syst. Evol. Microbiol.">
        <title>Complete genome sequence of Corynebacterium casei LMG S-19264T (=DSM 44701T), isolated from a smear-ripened cheese.</title>
        <authorList>
            <consortium name="US DOE Joint Genome Institute (JGI-PGF)"/>
            <person name="Walter F."/>
            <person name="Albersmeier A."/>
            <person name="Kalinowski J."/>
            <person name="Ruckert C."/>
        </authorList>
    </citation>
    <scope>NUCLEOTIDE SEQUENCE</scope>
    <source>
        <strain evidence="1">KCTC 12988</strain>
    </source>
</reference>
<dbReference type="Proteomes" id="UP000644507">
    <property type="component" value="Unassembled WGS sequence"/>
</dbReference>
<organism evidence="1 2">
    <name type="scientific">Roseibacillus persicicus</name>
    <dbReference type="NCBI Taxonomy" id="454148"/>
    <lineage>
        <taxon>Bacteria</taxon>
        <taxon>Pseudomonadati</taxon>
        <taxon>Verrucomicrobiota</taxon>
        <taxon>Verrucomicrobiia</taxon>
        <taxon>Verrucomicrobiales</taxon>
        <taxon>Verrucomicrobiaceae</taxon>
        <taxon>Roseibacillus</taxon>
    </lineage>
</organism>
<proteinExistence type="predicted"/>
<dbReference type="AlphaFoldDB" id="A0A918TKB3"/>
<dbReference type="EMBL" id="BMXI01000005">
    <property type="protein sequence ID" value="GHC49542.1"/>
    <property type="molecule type" value="Genomic_DNA"/>
</dbReference>
<evidence type="ECO:0000313" key="2">
    <source>
        <dbReference type="Proteomes" id="UP000644507"/>
    </source>
</evidence>
<gene>
    <name evidence="1" type="ORF">GCM10007100_14380</name>
</gene>
<name>A0A918TKB3_9BACT</name>
<sequence>MTLRNWGNFLGVFLGLASWSEAAEQTLELTPGWNSIYLELKPEHSDPEVLFAGKPVEMVSLWLPDKAKVDSLVDPEALPERSPQWRTWQPASSPSAFLNNLRAIPARTPLLIKVTSACQVTVSGEPAFARTKWTGTSFNLVGFDIDSTAPPTFARFFDDSRAHEDLKVFRLIANRWQKVAPTDLMKRGVAYWVWSKEGSDFQGPVDITWVGESLSLSSQKQSATVRLRRNGSLPVTLTVEMGSGLAATFVGSGSQSSSLDLADSYQPLTLQLGEEGQSAGNYSFVLQGGGMQFRLPVSIY</sequence>
<dbReference type="RefSeq" id="WP_189568974.1">
    <property type="nucleotide sequence ID" value="NZ_BMXI01000005.1"/>
</dbReference>
<evidence type="ECO:0000313" key="1">
    <source>
        <dbReference type="EMBL" id="GHC49542.1"/>
    </source>
</evidence>
<comment type="caution">
    <text evidence="1">The sequence shown here is derived from an EMBL/GenBank/DDBJ whole genome shotgun (WGS) entry which is preliminary data.</text>
</comment>
<accession>A0A918TKB3</accession>
<keyword evidence="2" id="KW-1185">Reference proteome</keyword>
<reference evidence="1" key="2">
    <citation type="submission" date="2020-09" db="EMBL/GenBank/DDBJ databases">
        <authorList>
            <person name="Sun Q."/>
            <person name="Kim S."/>
        </authorList>
    </citation>
    <scope>NUCLEOTIDE SEQUENCE</scope>
    <source>
        <strain evidence="1">KCTC 12988</strain>
    </source>
</reference>
<protein>
    <submittedName>
        <fullName evidence="1">Uncharacterized protein</fullName>
    </submittedName>
</protein>